<proteinExistence type="predicted"/>
<sequence length="197" mass="21815">MSVGTSHVAGLRRSITETGPRPWDLQMVLVSEVVHRFLEPCLSNHERIGGATIPRRGGQVLASCHPVINWAYDESTLKPRNITTNSSLSAVGGVSRQSRARIPEVGCQTVTTLLGDRHFKARETQSSEVASRRRTLPRKFTSIMKAMNPPCLMANKIEGFPAAIFGDWGMPALVLRLRIGSLFGLDYMEAGMREWLK</sequence>
<organism evidence="1 2">
    <name type="scientific">Ajellomyces dermatitidis (strain ER-3 / ATCC MYA-2586)</name>
    <name type="common">Blastomyces dermatitidis</name>
    <dbReference type="NCBI Taxonomy" id="559297"/>
    <lineage>
        <taxon>Eukaryota</taxon>
        <taxon>Fungi</taxon>
        <taxon>Dikarya</taxon>
        <taxon>Ascomycota</taxon>
        <taxon>Pezizomycotina</taxon>
        <taxon>Eurotiomycetes</taxon>
        <taxon>Eurotiomycetidae</taxon>
        <taxon>Onygenales</taxon>
        <taxon>Ajellomycetaceae</taxon>
        <taxon>Blastomyces</taxon>
    </lineage>
</organism>
<evidence type="ECO:0000313" key="1">
    <source>
        <dbReference type="EMBL" id="EEQ91753.2"/>
    </source>
</evidence>
<accession>A0ABP2F475</accession>
<dbReference type="EMBL" id="EQ999979">
    <property type="protein sequence ID" value="EEQ91753.2"/>
    <property type="molecule type" value="Genomic_DNA"/>
</dbReference>
<dbReference type="GeneID" id="69028691"/>
<dbReference type="Proteomes" id="UP000002039">
    <property type="component" value="Unassembled WGS sequence"/>
</dbReference>
<gene>
    <name evidence="1" type="ORF">BDCG_06873</name>
</gene>
<name>A0ABP2F475_AJEDR</name>
<evidence type="ECO:0000313" key="2">
    <source>
        <dbReference type="Proteomes" id="UP000002039"/>
    </source>
</evidence>
<reference evidence="2" key="1">
    <citation type="journal article" date="2015" name="PLoS Genet.">
        <title>The dynamic genome and transcriptome of the human fungal pathogen Blastomyces and close relative Emmonsia.</title>
        <authorList>
            <person name="Munoz J.F."/>
            <person name="Gauthier G.M."/>
            <person name="Desjardins C.A."/>
            <person name="Gallo J.E."/>
            <person name="Holder J."/>
            <person name="Sullivan T.D."/>
            <person name="Marty A.J."/>
            <person name="Carmen J.C."/>
            <person name="Chen Z."/>
            <person name="Ding L."/>
            <person name="Gujja S."/>
            <person name="Magrini V."/>
            <person name="Misas E."/>
            <person name="Mitreva M."/>
            <person name="Priest M."/>
            <person name="Saif S."/>
            <person name="Whiston E.A."/>
            <person name="Young S."/>
            <person name="Zeng Q."/>
            <person name="Goldman W.E."/>
            <person name="Mardis E.R."/>
            <person name="Taylor J.W."/>
            <person name="McEwen J.G."/>
            <person name="Clay O.K."/>
            <person name="Klein B.S."/>
            <person name="Cuomo C.A."/>
        </authorList>
    </citation>
    <scope>NUCLEOTIDE SEQUENCE [LARGE SCALE GENOMIC DNA]</scope>
    <source>
        <strain evidence="2">ER-3 / ATCC MYA-2586</strain>
    </source>
</reference>
<protein>
    <submittedName>
        <fullName evidence="1">Uncharacterized protein</fullName>
    </submittedName>
</protein>
<keyword evidence="2" id="KW-1185">Reference proteome</keyword>
<dbReference type="RefSeq" id="XP_045278227.1">
    <property type="nucleotide sequence ID" value="XM_045422630.1"/>
</dbReference>